<sequence length="243" mass="27571">MSDKYHVMIVGAHCGDAEIQAGAIAYKYAKAGHKVTFLHLTAGEKGNPPHLSVEAYREQKIREAEKAAVILGGKCITLDYKDAELKEDDETITEVAKLFRKEKPNVVITHWENSMHPDHALCPRIVQSAWLKAALPGFNIEGLEPHSITRMFHSENWEDMEGYVPDVYVDVTEEFDTYLEALSQYWFIMNSSSFRYYDYYKALGTMRGCLARTTYAQTLKFPTGANTRKGKSIPGFEILTTME</sequence>
<dbReference type="GO" id="GO:0016811">
    <property type="term" value="F:hydrolase activity, acting on carbon-nitrogen (but not peptide) bonds, in linear amides"/>
    <property type="evidence" value="ECO:0007669"/>
    <property type="project" value="TreeGrafter"/>
</dbReference>
<comment type="cofactor">
    <cofactor evidence="1">
        <name>Zn(2+)</name>
        <dbReference type="ChEBI" id="CHEBI:29105"/>
    </cofactor>
</comment>
<gene>
    <name evidence="2" type="ORF">J43TS3_11120</name>
</gene>
<dbReference type="AlphaFoldDB" id="A0A920C572"/>
<organism evidence="2 3">
    <name type="scientific">Ornithinibacillus bavariensis</name>
    <dbReference type="NCBI Taxonomy" id="545502"/>
    <lineage>
        <taxon>Bacteria</taxon>
        <taxon>Bacillati</taxon>
        <taxon>Bacillota</taxon>
        <taxon>Bacilli</taxon>
        <taxon>Bacillales</taxon>
        <taxon>Bacillaceae</taxon>
        <taxon>Ornithinibacillus</taxon>
    </lineage>
</organism>
<accession>A0A920C572</accession>
<protein>
    <recommendedName>
        <fullName evidence="4">LmbE family protein</fullName>
    </recommendedName>
</protein>
<dbReference type="Gene3D" id="3.40.50.10320">
    <property type="entry name" value="LmbE-like"/>
    <property type="match status" value="1"/>
</dbReference>
<dbReference type="Proteomes" id="UP000676917">
    <property type="component" value="Unassembled WGS sequence"/>
</dbReference>
<dbReference type="InterPro" id="IPR024078">
    <property type="entry name" value="LmbE-like_dom_sf"/>
</dbReference>
<dbReference type="PANTHER" id="PTHR12993:SF11">
    <property type="entry name" value="N-ACETYLGLUCOSAMINYL-PHOSPHATIDYLINOSITOL DE-N-ACETYLASE"/>
    <property type="match status" value="1"/>
</dbReference>
<evidence type="ECO:0000313" key="3">
    <source>
        <dbReference type="Proteomes" id="UP000676917"/>
    </source>
</evidence>
<dbReference type="SUPFAM" id="SSF102588">
    <property type="entry name" value="LmbE-like"/>
    <property type="match status" value="1"/>
</dbReference>
<dbReference type="PANTHER" id="PTHR12993">
    <property type="entry name" value="N-ACETYLGLUCOSAMINYL-PHOSPHATIDYLINOSITOL DE-N-ACETYLASE-RELATED"/>
    <property type="match status" value="1"/>
</dbReference>
<evidence type="ECO:0000256" key="1">
    <source>
        <dbReference type="ARBA" id="ARBA00001947"/>
    </source>
</evidence>
<dbReference type="RefSeq" id="WP_212919950.1">
    <property type="nucleotide sequence ID" value="NZ_BORP01000001.1"/>
</dbReference>
<keyword evidence="3" id="KW-1185">Reference proteome</keyword>
<dbReference type="Pfam" id="PF02585">
    <property type="entry name" value="PIG-L"/>
    <property type="match status" value="1"/>
</dbReference>
<name>A0A920C572_9BACI</name>
<evidence type="ECO:0000313" key="2">
    <source>
        <dbReference type="EMBL" id="GIO26501.1"/>
    </source>
</evidence>
<dbReference type="InterPro" id="IPR003737">
    <property type="entry name" value="GlcNAc_PI_deacetylase-related"/>
</dbReference>
<reference evidence="2" key="1">
    <citation type="submission" date="2021-03" db="EMBL/GenBank/DDBJ databases">
        <title>Antimicrobial resistance genes in bacteria isolated from Japanese honey, and their potential for conferring macrolide and lincosamide resistance in the American foulbrood pathogen Paenibacillus larvae.</title>
        <authorList>
            <person name="Okamoto M."/>
            <person name="Kumagai M."/>
            <person name="Kanamori H."/>
            <person name="Takamatsu D."/>
        </authorList>
    </citation>
    <scope>NUCLEOTIDE SEQUENCE</scope>
    <source>
        <strain evidence="2">J43TS3</strain>
    </source>
</reference>
<evidence type="ECO:0008006" key="4">
    <source>
        <dbReference type="Google" id="ProtNLM"/>
    </source>
</evidence>
<proteinExistence type="predicted"/>
<comment type="caution">
    <text evidence="2">The sequence shown here is derived from an EMBL/GenBank/DDBJ whole genome shotgun (WGS) entry which is preliminary data.</text>
</comment>
<dbReference type="EMBL" id="BORP01000001">
    <property type="protein sequence ID" value="GIO26501.1"/>
    <property type="molecule type" value="Genomic_DNA"/>
</dbReference>